<keyword evidence="6" id="KW-0560">Oxidoreductase</keyword>
<dbReference type="SUPFAM" id="SSF51735">
    <property type="entry name" value="NAD(P)-binding Rossmann-fold domains"/>
    <property type="match status" value="1"/>
</dbReference>
<dbReference type="GO" id="GO:0016491">
    <property type="term" value="F:oxidoreductase activity"/>
    <property type="evidence" value="ECO:0007669"/>
    <property type="project" value="UniProtKB-KW"/>
</dbReference>
<protein>
    <submittedName>
        <fullName evidence="6">Zinc-dependent alcohol dehydrogenase</fullName>
        <ecNumber evidence="6">1.1.1.-</ecNumber>
    </submittedName>
</protein>
<name>A0ABW1KM56_9ACTN</name>
<gene>
    <name evidence="6" type="ORF">ACFP2T_42390</name>
</gene>
<evidence type="ECO:0000256" key="3">
    <source>
        <dbReference type="ARBA" id="ARBA00022833"/>
    </source>
</evidence>
<dbReference type="PANTHER" id="PTHR42813">
    <property type="entry name" value="ZINC-TYPE ALCOHOL DEHYDROGENASE-LIKE"/>
    <property type="match status" value="1"/>
</dbReference>
<comment type="caution">
    <text evidence="6">The sequence shown here is derived from an EMBL/GenBank/DDBJ whole genome shotgun (WGS) entry which is preliminary data.</text>
</comment>
<sequence length="385" mass="41044">MRALCWQGPDEISVERLPDPRIVNAQDAIVRVRQSMTCGSDLHLIGGRFPGMRAGDVLGHEFLGEVVEVGPEVRRHSVGDRVVVCSVIACGRCWYCQQGLFSCCDNSNTDPGTAELAWGAVPAGCFGSSHALGGFAGSHAEYVRVPYADHGAFRVPDEVTDERAVFASDSAPAGWMGADLGGVRPGDVVAIWGCGAVGQLAAWAAVTLGADRVICVDRIDDRLALVERHTGAETLNYERVDVGAELRERTGGRGPDVCIEAVGIGAEDPAAGPLHRPARPGADQPITVREAVYAVRKGGSVVVLGAFAGFVDAFPLGAVLNKGLAVRGARQHGQRYVPTLLDRMRRAQLRPEYLATHRLSLDDAARGYTLFRDRTDGCVRVVLTP</sequence>
<evidence type="ECO:0000259" key="5">
    <source>
        <dbReference type="Pfam" id="PF08240"/>
    </source>
</evidence>
<feature type="domain" description="Alcohol dehydrogenase-like C-terminal" evidence="4">
    <location>
        <begin position="196"/>
        <end position="265"/>
    </location>
</feature>
<dbReference type="EC" id="1.1.1.-" evidence="6"/>
<dbReference type="PANTHER" id="PTHR42813:SF2">
    <property type="entry name" value="DEHYDROGENASE, ZINC-CONTAINING, PUTATIVE (AFU_ORTHOLOGUE AFUA_2G02810)-RELATED"/>
    <property type="match status" value="1"/>
</dbReference>
<evidence type="ECO:0000259" key="4">
    <source>
        <dbReference type="Pfam" id="PF00107"/>
    </source>
</evidence>
<evidence type="ECO:0000313" key="6">
    <source>
        <dbReference type="EMBL" id="MFC6022791.1"/>
    </source>
</evidence>
<dbReference type="CDD" id="cd08283">
    <property type="entry name" value="FDH_like_1"/>
    <property type="match status" value="1"/>
</dbReference>
<dbReference type="Gene3D" id="3.40.50.720">
    <property type="entry name" value="NAD(P)-binding Rossmann-like Domain"/>
    <property type="match status" value="1"/>
</dbReference>
<dbReference type="SUPFAM" id="SSF50129">
    <property type="entry name" value="GroES-like"/>
    <property type="match status" value="1"/>
</dbReference>
<dbReference type="InterPro" id="IPR013149">
    <property type="entry name" value="ADH-like_C"/>
</dbReference>
<organism evidence="6 7">
    <name type="scientific">Plantactinospora solaniradicis</name>
    <dbReference type="NCBI Taxonomy" id="1723736"/>
    <lineage>
        <taxon>Bacteria</taxon>
        <taxon>Bacillati</taxon>
        <taxon>Actinomycetota</taxon>
        <taxon>Actinomycetes</taxon>
        <taxon>Micromonosporales</taxon>
        <taxon>Micromonosporaceae</taxon>
        <taxon>Plantactinospora</taxon>
    </lineage>
</organism>
<dbReference type="InterPro" id="IPR011032">
    <property type="entry name" value="GroES-like_sf"/>
</dbReference>
<dbReference type="InterPro" id="IPR036291">
    <property type="entry name" value="NAD(P)-bd_dom_sf"/>
</dbReference>
<proteinExistence type="predicted"/>
<dbReference type="EMBL" id="JBHSPR010000068">
    <property type="protein sequence ID" value="MFC6022791.1"/>
    <property type="molecule type" value="Genomic_DNA"/>
</dbReference>
<evidence type="ECO:0000256" key="2">
    <source>
        <dbReference type="ARBA" id="ARBA00022723"/>
    </source>
</evidence>
<evidence type="ECO:0000256" key="1">
    <source>
        <dbReference type="ARBA" id="ARBA00001947"/>
    </source>
</evidence>
<reference evidence="7" key="1">
    <citation type="journal article" date="2019" name="Int. J. Syst. Evol. Microbiol.">
        <title>The Global Catalogue of Microorganisms (GCM) 10K type strain sequencing project: providing services to taxonomists for standard genome sequencing and annotation.</title>
        <authorList>
            <consortium name="The Broad Institute Genomics Platform"/>
            <consortium name="The Broad Institute Genome Sequencing Center for Infectious Disease"/>
            <person name="Wu L."/>
            <person name="Ma J."/>
        </authorList>
    </citation>
    <scope>NUCLEOTIDE SEQUENCE [LARGE SCALE GENOMIC DNA]</scope>
    <source>
        <strain evidence="7">ZS-35-S2</strain>
    </source>
</reference>
<evidence type="ECO:0000313" key="7">
    <source>
        <dbReference type="Proteomes" id="UP001596203"/>
    </source>
</evidence>
<dbReference type="Gene3D" id="3.90.180.10">
    <property type="entry name" value="Medium-chain alcohol dehydrogenases, catalytic domain"/>
    <property type="match status" value="1"/>
</dbReference>
<accession>A0ABW1KM56</accession>
<feature type="domain" description="Alcohol dehydrogenase-like N-terminal" evidence="5">
    <location>
        <begin position="25"/>
        <end position="149"/>
    </location>
</feature>
<dbReference type="Proteomes" id="UP001596203">
    <property type="component" value="Unassembled WGS sequence"/>
</dbReference>
<dbReference type="Pfam" id="PF00107">
    <property type="entry name" value="ADH_zinc_N"/>
    <property type="match status" value="1"/>
</dbReference>
<keyword evidence="7" id="KW-1185">Reference proteome</keyword>
<dbReference type="InterPro" id="IPR013154">
    <property type="entry name" value="ADH-like_N"/>
</dbReference>
<dbReference type="RefSeq" id="WP_377432585.1">
    <property type="nucleotide sequence ID" value="NZ_JBHSPR010000068.1"/>
</dbReference>
<keyword evidence="3" id="KW-0862">Zinc</keyword>
<dbReference type="Pfam" id="PF08240">
    <property type="entry name" value="ADH_N"/>
    <property type="match status" value="1"/>
</dbReference>
<keyword evidence="2" id="KW-0479">Metal-binding</keyword>
<comment type="cofactor">
    <cofactor evidence="1">
        <name>Zn(2+)</name>
        <dbReference type="ChEBI" id="CHEBI:29105"/>
    </cofactor>
</comment>